<sequence length="41" mass="4607">MEESDVDTGATIIDRICIRTGLKYHADYHLLQGTVIKDLSD</sequence>
<accession>A0A146F4K6</accession>
<evidence type="ECO:0000313" key="2">
    <source>
        <dbReference type="Proteomes" id="UP000075230"/>
    </source>
</evidence>
<reference evidence="2" key="2">
    <citation type="submission" date="2016-02" db="EMBL/GenBank/DDBJ databases">
        <title>Genome sequencing of Aspergillus luchuensis NBRC 4314.</title>
        <authorList>
            <person name="Yamada O."/>
        </authorList>
    </citation>
    <scope>NUCLEOTIDE SEQUENCE [LARGE SCALE GENOMIC DNA]</scope>
    <source>
        <strain evidence="2">RIB 2604</strain>
    </source>
</reference>
<keyword evidence="1" id="KW-0436">Ligase</keyword>
<organism evidence="1 2">
    <name type="scientific">Aspergillus kawachii</name>
    <name type="common">White koji mold</name>
    <name type="synonym">Aspergillus awamori var. kawachi</name>
    <dbReference type="NCBI Taxonomy" id="1069201"/>
    <lineage>
        <taxon>Eukaryota</taxon>
        <taxon>Fungi</taxon>
        <taxon>Dikarya</taxon>
        <taxon>Ascomycota</taxon>
        <taxon>Pezizomycotina</taxon>
        <taxon>Eurotiomycetes</taxon>
        <taxon>Eurotiomycetidae</taxon>
        <taxon>Eurotiales</taxon>
        <taxon>Aspergillaceae</taxon>
        <taxon>Aspergillus</taxon>
        <taxon>Aspergillus subgen. Circumdati</taxon>
    </lineage>
</organism>
<comment type="caution">
    <text evidence="1">The sequence shown here is derived from an EMBL/GenBank/DDBJ whole genome shotgun (WGS) entry which is preliminary data.</text>
</comment>
<dbReference type="GO" id="GO:0016874">
    <property type="term" value="F:ligase activity"/>
    <property type="evidence" value="ECO:0007669"/>
    <property type="project" value="UniProtKB-KW"/>
</dbReference>
<dbReference type="Proteomes" id="UP000075230">
    <property type="component" value="Unassembled WGS sequence"/>
</dbReference>
<protein>
    <submittedName>
        <fullName evidence="1">DNA ligase I</fullName>
    </submittedName>
</protein>
<reference evidence="1 2" key="1">
    <citation type="journal article" date="2016" name="DNA Res.">
        <title>Genome sequence of Aspergillus luchuensis NBRC 4314.</title>
        <authorList>
            <person name="Yamada O."/>
            <person name="Machida M."/>
            <person name="Hosoyama A."/>
            <person name="Goto M."/>
            <person name="Takahashi T."/>
            <person name="Futagami T."/>
            <person name="Yamagata Y."/>
            <person name="Takeuchi M."/>
            <person name="Kobayashi T."/>
            <person name="Koike H."/>
            <person name="Abe K."/>
            <person name="Asai K."/>
            <person name="Arita M."/>
            <person name="Fujita N."/>
            <person name="Fukuda K."/>
            <person name="Higa K."/>
            <person name="Horikawa H."/>
            <person name="Ishikawa T."/>
            <person name="Jinno K."/>
            <person name="Kato Y."/>
            <person name="Kirimura K."/>
            <person name="Mizutani O."/>
            <person name="Nakasone K."/>
            <person name="Sano M."/>
            <person name="Shiraishi Y."/>
            <person name="Tsukahara M."/>
            <person name="Gomi K."/>
        </authorList>
    </citation>
    <scope>NUCLEOTIDE SEQUENCE [LARGE SCALE GENOMIC DNA]</scope>
    <source>
        <strain evidence="1 2">RIB 2604</strain>
    </source>
</reference>
<proteinExistence type="predicted"/>
<name>A0A146F4K6_ASPKA</name>
<dbReference type="AlphaFoldDB" id="A0A146F4K6"/>
<dbReference type="EMBL" id="BCWF01000008">
    <property type="protein sequence ID" value="GAT20772.1"/>
    <property type="molecule type" value="Genomic_DNA"/>
</dbReference>
<gene>
    <name evidence="1" type="ORF">RIB2604_00802450</name>
</gene>
<evidence type="ECO:0000313" key="1">
    <source>
        <dbReference type="EMBL" id="GAT20772.1"/>
    </source>
</evidence>